<proteinExistence type="predicted"/>
<gene>
    <name evidence="2" type="ORF">SEMRO_278_G106630.1</name>
</gene>
<name>A0A9N8DPJ3_9STRA</name>
<accession>A0A9N8DPJ3</accession>
<dbReference type="AlphaFoldDB" id="A0A9N8DPJ3"/>
<dbReference type="Proteomes" id="UP001153069">
    <property type="component" value="Unassembled WGS sequence"/>
</dbReference>
<comment type="caution">
    <text evidence="2">The sequence shown here is derived from an EMBL/GenBank/DDBJ whole genome shotgun (WGS) entry which is preliminary data.</text>
</comment>
<reference evidence="2" key="1">
    <citation type="submission" date="2020-06" db="EMBL/GenBank/DDBJ databases">
        <authorList>
            <consortium name="Plant Systems Biology data submission"/>
        </authorList>
    </citation>
    <scope>NUCLEOTIDE SEQUENCE</scope>
    <source>
        <strain evidence="2">D6</strain>
    </source>
</reference>
<evidence type="ECO:0000256" key="1">
    <source>
        <dbReference type="SAM" id="MobiDB-lite"/>
    </source>
</evidence>
<feature type="region of interest" description="Disordered" evidence="1">
    <location>
        <begin position="1"/>
        <end position="32"/>
    </location>
</feature>
<feature type="compositionally biased region" description="Polar residues" evidence="1">
    <location>
        <begin position="375"/>
        <end position="390"/>
    </location>
</feature>
<evidence type="ECO:0000313" key="2">
    <source>
        <dbReference type="EMBL" id="CAB9506778.1"/>
    </source>
</evidence>
<organism evidence="2 3">
    <name type="scientific">Seminavis robusta</name>
    <dbReference type="NCBI Taxonomy" id="568900"/>
    <lineage>
        <taxon>Eukaryota</taxon>
        <taxon>Sar</taxon>
        <taxon>Stramenopiles</taxon>
        <taxon>Ochrophyta</taxon>
        <taxon>Bacillariophyta</taxon>
        <taxon>Bacillariophyceae</taxon>
        <taxon>Bacillariophycidae</taxon>
        <taxon>Naviculales</taxon>
        <taxon>Naviculaceae</taxon>
        <taxon>Seminavis</taxon>
    </lineage>
</organism>
<feature type="region of interest" description="Disordered" evidence="1">
    <location>
        <begin position="367"/>
        <end position="404"/>
    </location>
</feature>
<evidence type="ECO:0000313" key="3">
    <source>
        <dbReference type="Proteomes" id="UP001153069"/>
    </source>
</evidence>
<sequence>MDPNNSLNSRKRDRPEDDEEKVDISSNRRRTSLVNELIAQQQQQQQHHHQQQQQQGRNDDIVTHLVLDPRMQLLNTAFQLQQPRQQLGLTFNPNLAAAQHALRPSGNNPFAGLQGFQLHPRSAAPIAPNLLETLQARLRTGANPFAFVGGPVMNAMATGGAPTSAPAPANALVQQTPQTLQVPSSSSSPAPASMQTLSMASNVPAGQGGANQQGNQLSEADMNALLTCTDGQKLLYTPDDDWKLSPYQCLARKQIELFEASDKDLEAGAQGRNRPIVLGQLGIRCRWCASLASRQRQRASSYYPSRLEGIYQAAQNISNSHLSRLCQSVPPVIREELVRLQAKKSGAGGGKKYWSQSAKDQGVYDVEDGGLRISPSPSALINMPTGPQSESAKKQSEGVGNAPV</sequence>
<keyword evidence="3" id="KW-1185">Reference proteome</keyword>
<protein>
    <submittedName>
        <fullName evidence="2">Uncharacterized protein</fullName>
    </submittedName>
</protein>
<dbReference type="EMBL" id="CAICTM010000277">
    <property type="protein sequence ID" value="CAB9506778.1"/>
    <property type="molecule type" value="Genomic_DNA"/>
</dbReference>
<feature type="region of interest" description="Disordered" evidence="1">
    <location>
        <begin position="38"/>
        <end position="57"/>
    </location>
</feature>
<feature type="compositionally biased region" description="Low complexity" evidence="1">
    <location>
        <begin position="40"/>
        <end position="55"/>
    </location>
</feature>